<evidence type="ECO:0000313" key="4">
    <source>
        <dbReference type="WBParaSite" id="Pan_g23630.t1"/>
    </source>
</evidence>
<dbReference type="GO" id="GO:0005096">
    <property type="term" value="F:GTPase activator activity"/>
    <property type="evidence" value="ECO:0007669"/>
    <property type="project" value="TreeGrafter"/>
</dbReference>
<dbReference type="WBParaSite" id="Pan_g23630.t1">
    <property type="protein sequence ID" value="Pan_g23630.t1"/>
    <property type="gene ID" value="Pan_g23630"/>
</dbReference>
<feature type="compositionally biased region" description="Polar residues" evidence="1">
    <location>
        <begin position="708"/>
        <end position="722"/>
    </location>
</feature>
<sequence>MINHAFCRETPPRTPDKDTTSTESRHHLGAIAANMNPPNPSGEKDSKTPVMKFSNVQRLLPARAMPEVVSVDRFTFEYIYAYNVEMDVGDTNVSSSIMMHDVPAFVVNAFKSFWEIEGYLIEGVFRKEGAAARTKDGYLPCFFGVESIPANFRVHEICSWIKRFFRDIKTPLFGDKENQLIKFADSFTDSSVKSQLHVPILNLVNGLPVAHCNTLAYLMRCLHEISEHSDVNQMTKNNLATVFAPSLFRLHGATRLAVSSKHTKSGRQRQEDMMFQMKRTNELQVLLVETLITHAYEIGLPRDYYKATRRPSDVNKKERRLIASSLYTQNVRPPVGPRVEKIRSQQSRSTTNLSYEYAQSVASSSKHVSDDEDRATVVRKRGKRSNSVLGALKSLKKSVTNMAPLGLIDKEEKSHIFSRHGRTSANKDNANAVLLSPSRRISMDPMVKSSDSESPPFIHDIGRRNVDDVLKVRSPIRSEKKRAPIPKFDSFTPTNDEKKENTGVCLSEALDQLDLSYKPTPPIRRESQKVFPLTPVNPNIANTSGSGNRPAPGAANMNRRAEPKLIDRTRRATVPAKLNLAIRRNAPNTKASGLNLPSRGHFSFRRAPANDSFSSATSDDDSLGANASINDVLEASAMESRRRRRLKKRNPSGDHSLTNLLQSSLLLSPGEPSVGPKTPTKTSATNTPQTTPLRASQAVEIPDKLEPSETSDLMTTTDQSSPELRRSSMLHDSPKSVPAKPKSPAIRSPMASPRALSVDVHITSRPTELMCAEVTPSSDSGCSSSASSKLNHRHPTAVASVSGTTISTISSEASTSTDRCASPVFLEPALPMRFQTHSTTSTSTHSTSSSVIVRPTGTSVYMPTESFRAKCRSPVRRPSSSSTASNTSRKASRSPGRVATKHHAPPMRMSTFDSSVHFKDDSRSRFGSSSSTSGICEWGRPSINQIQGSGVVNLRIQQFSSAGSPTRSSVFASVPEHPDSNPRISYKPSFARPTVASSTNARAPVHGSSSLSTARSARFLKAPMTPTPTTTPNRFRTRVGERKASAQQRRTSKAITDRLKARFASPMKLFSPSRKTRQTPKTRPMTMSTPTTTNSVKVARAASTPQPRTTPFATIRKRSPVPSELIARHQRLLESKKSFELDL</sequence>
<feature type="compositionally biased region" description="Polar residues" evidence="1">
    <location>
        <begin position="679"/>
        <end position="694"/>
    </location>
</feature>
<feature type="region of interest" description="Disordered" evidence="1">
    <location>
        <begin position="1022"/>
        <end position="1053"/>
    </location>
</feature>
<feature type="region of interest" description="Disordered" evidence="1">
    <location>
        <begin position="361"/>
        <end position="383"/>
    </location>
</feature>
<keyword evidence="3" id="KW-1185">Reference proteome</keyword>
<feature type="region of interest" description="Disordered" evidence="1">
    <location>
        <begin position="963"/>
        <end position="989"/>
    </location>
</feature>
<dbReference type="PROSITE" id="PS50238">
    <property type="entry name" value="RHOGAP"/>
    <property type="match status" value="1"/>
</dbReference>
<feature type="region of interest" description="Disordered" evidence="1">
    <location>
        <begin position="863"/>
        <end position="934"/>
    </location>
</feature>
<dbReference type="SUPFAM" id="SSF48350">
    <property type="entry name" value="GTPase activation domain, GAP"/>
    <property type="match status" value="1"/>
</dbReference>
<dbReference type="CDD" id="cd00159">
    <property type="entry name" value="RhoGAP"/>
    <property type="match status" value="1"/>
</dbReference>
<feature type="region of interest" description="Disordered" evidence="1">
    <location>
        <begin position="1"/>
        <end position="24"/>
    </location>
</feature>
<name>A0A7E4ZXQ7_PANRE</name>
<feature type="compositionally biased region" description="Low complexity" evidence="1">
    <location>
        <begin position="876"/>
        <end position="889"/>
    </location>
</feature>
<evidence type="ECO:0000259" key="2">
    <source>
        <dbReference type="PROSITE" id="PS50238"/>
    </source>
</evidence>
<dbReference type="InterPro" id="IPR042869">
    <property type="entry name" value="ARHGAP11A/B"/>
</dbReference>
<dbReference type="Pfam" id="PF00620">
    <property type="entry name" value="RhoGAP"/>
    <property type="match status" value="1"/>
</dbReference>
<evidence type="ECO:0000256" key="1">
    <source>
        <dbReference type="SAM" id="MobiDB-lite"/>
    </source>
</evidence>
<dbReference type="PANTHER" id="PTHR15670:SF4">
    <property type="entry name" value="RHO GTPASE-ACTIVATING PROTEIN 11A"/>
    <property type="match status" value="1"/>
</dbReference>
<feature type="domain" description="Rho-GAP" evidence="2">
    <location>
        <begin position="91"/>
        <end position="299"/>
    </location>
</feature>
<feature type="compositionally biased region" description="Low complexity" evidence="1">
    <location>
        <begin position="925"/>
        <end position="934"/>
    </location>
</feature>
<dbReference type="InterPro" id="IPR008936">
    <property type="entry name" value="Rho_GTPase_activation_prot"/>
</dbReference>
<feature type="region of interest" description="Disordered" evidence="1">
    <location>
        <begin position="1072"/>
        <end position="1095"/>
    </location>
</feature>
<feature type="compositionally biased region" description="Low complexity" evidence="1">
    <location>
        <begin position="1081"/>
        <end position="1093"/>
    </location>
</feature>
<feature type="compositionally biased region" description="Basic and acidic residues" evidence="1">
    <location>
        <begin position="559"/>
        <end position="570"/>
    </location>
</feature>
<feature type="region of interest" description="Disordered" evidence="1">
    <location>
        <begin position="533"/>
        <end position="572"/>
    </location>
</feature>
<dbReference type="Gene3D" id="1.10.555.10">
    <property type="entry name" value="Rho GTPase activation protein"/>
    <property type="match status" value="1"/>
</dbReference>
<feature type="compositionally biased region" description="Basic residues" evidence="1">
    <location>
        <begin position="641"/>
        <end position="650"/>
    </location>
</feature>
<proteinExistence type="predicted"/>
<dbReference type="PANTHER" id="PTHR15670">
    <property type="entry name" value="RHO GTPASE ACTIVATING PROTEIN 11A"/>
    <property type="match status" value="1"/>
</dbReference>
<dbReference type="Proteomes" id="UP000492821">
    <property type="component" value="Unassembled WGS sequence"/>
</dbReference>
<dbReference type="GO" id="GO:0007165">
    <property type="term" value="P:signal transduction"/>
    <property type="evidence" value="ECO:0007669"/>
    <property type="project" value="InterPro"/>
</dbReference>
<accession>A0A7E4ZXQ7</accession>
<feature type="compositionally biased region" description="Low complexity" evidence="1">
    <location>
        <begin position="735"/>
        <end position="745"/>
    </location>
</feature>
<reference evidence="4" key="2">
    <citation type="submission" date="2020-10" db="UniProtKB">
        <authorList>
            <consortium name="WormBaseParasite"/>
        </authorList>
    </citation>
    <scope>IDENTIFICATION</scope>
</reference>
<protein>
    <submittedName>
        <fullName evidence="4">Rho-GAP domain-containing protein</fullName>
    </submittedName>
</protein>
<organism evidence="3 4">
    <name type="scientific">Panagrellus redivivus</name>
    <name type="common">Microworm</name>
    <dbReference type="NCBI Taxonomy" id="6233"/>
    <lineage>
        <taxon>Eukaryota</taxon>
        <taxon>Metazoa</taxon>
        <taxon>Ecdysozoa</taxon>
        <taxon>Nematoda</taxon>
        <taxon>Chromadorea</taxon>
        <taxon>Rhabditida</taxon>
        <taxon>Tylenchina</taxon>
        <taxon>Panagrolaimomorpha</taxon>
        <taxon>Panagrolaimoidea</taxon>
        <taxon>Panagrolaimidae</taxon>
        <taxon>Panagrellus</taxon>
    </lineage>
</organism>
<feature type="region of interest" description="Disordered" evidence="1">
    <location>
        <begin position="638"/>
        <end position="754"/>
    </location>
</feature>
<feature type="compositionally biased region" description="Low complexity" evidence="1">
    <location>
        <begin position="656"/>
        <end position="668"/>
    </location>
</feature>
<evidence type="ECO:0000313" key="3">
    <source>
        <dbReference type="Proteomes" id="UP000492821"/>
    </source>
</evidence>
<dbReference type="InterPro" id="IPR000198">
    <property type="entry name" value="RhoGAP_dom"/>
</dbReference>
<feature type="compositionally biased region" description="Polar residues" evidence="1">
    <location>
        <begin position="536"/>
        <end position="547"/>
    </location>
</feature>
<dbReference type="SMART" id="SM00324">
    <property type="entry name" value="RhoGAP"/>
    <property type="match status" value="1"/>
</dbReference>
<feature type="region of interest" description="Disordered" evidence="1">
    <location>
        <begin position="606"/>
        <end position="625"/>
    </location>
</feature>
<dbReference type="AlphaFoldDB" id="A0A7E4ZXQ7"/>
<feature type="compositionally biased region" description="Low complexity" evidence="1">
    <location>
        <begin position="777"/>
        <end position="788"/>
    </location>
</feature>
<reference evidence="3" key="1">
    <citation type="journal article" date="2013" name="Genetics">
        <title>The draft genome and transcriptome of Panagrellus redivivus are shaped by the harsh demands of a free-living lifestyle.</title>
        <authorList>
            <person name="Srinivasan J."/>
            <person name="Dillman A.R."/>
            <person name="Macchietto M.G."/>
            <person name="Heikkinen L."/>
            <person name="Lakso M."/>
            <person name="Fracchia K.M."/>
            <person name="Antoshechkin I."/>
            <person name="Mortazavi A."/>
            <person name="Wong G."/>
            <person name="Sternberg P.W."/>
        </authorList>
    </citation>
    <scope>NUCLEOTIDE SEQUENCE [LARGE SCALE GENOMIC DNA]</scope>
    <source>
        <strain evidence="3">MT8872</strain>
    </source>
</reference>
<feature type="region of interest" description="Disordered" evidence="1">
    <location>
        <begin position="775"/>
        <end position="794"/>
    </location>
</feature>